<organism evidence="7">
    <name type="scientific">Fagus sylvatica</name>
    <name type="common">Beechnut</name>
    <dbReference type="NCBI Taxonomy" id="28930"/>
    <lineage>
        <taxon>Eukaryota</taxon>
        <taxon>Viridiplantae</taxon>
        <taxon>Streptophyta</taxon>
        <taxon>Embryophyta</taxon>
        <taxon>Tracheophyta</taxon>
        <taxon>Spermatophyta</taxon>
        <taxon>Magnoliopsida</taxon>
        <taxon>eudicotyledons</taxon>
        <taxon>Gunneridae</taxon>
        <taxon>Pentapetalae</taxon>
        <taxon>rosids</taxon>
        <taxon>fabids</taxon>
        <taxon>Fagales</taxon>
        <taxon>Fagaceae</taxon>
        <taxon>Fagus</taxon>
    </lineage>
</organism>
<keyword evidence="3" id="KW-0934">Plastid</keyword>
<dbReference type="InterPro" id="IPR004401">
    <property type="entry name" value="YbaB/EbfC"/>
</dbReference>
<evidence type="ECO:0000256" key="1">
    <source>
        <dbReference type="ARBA" id="ARBA00004229"/>
    </source>
</evidence>
<keyword evidence="5" id="KW-0238">DNA-binding</keyword>
<keyword evidence="4" id="KW-0809">Transit peptide</keyword>
<protein>
    <submittedName>
        <fullName evidence="7">Uncharacterized protein</fullName>
    </submittedName>
</protein>
<dbReference type="FunFam" id="3.30.1310.10:FF:000004">
    <property type="entry name" value="Nucleoid-associated protein, chloroplastic"/>
    <property type="match status" value="1"/>
</dbReference>
<evidence type="ECO:0000256" key="3">
    <source>
        <dbReference type="ARBA" id="ARBA00022640"/>
    </source>
</evidence>
<dbReference type="SUPFAM" id="SSF82607">
    <property type="entry name" value="YbaB-like"/>
    <property type="match status" value="1"/>
</dbReference>
<dbReference type="AlphaFoldDB" id="A0A2N9FX02"/>
<proteinExistence type="inferred from homology"/>
<comment type="similarity">
    <text evidence="6">Belongs to the YbaB/EbfC family.</text>
</comment>
<dbReference type="GO" id="GO:0009507">
    <property type="term" value="C:chloroplast"/>
    <property type="evidence" value="ECO:0007669"/>
    <property type="project" value="UniProtKB-SubCell"/>
</dbReference>
<name>A0A2N9FX02_FAGSY</name>
<dbReference type="EMBL" id="OIVN01001247">
    <property type="protein sequence ID" value="SPC91733.1"/>
    <property type="molecule type" value="Genomic_DNA"/>
</dbReference>
<evidence type="ECO:0000313" key="7">
    <source>
        <dbReference type="EMBL" id="SPC91733.1"/>
    </source>
</evidence>
<dbReference type="Pfam" id="PF02575">
    <property type="entry name" value="YbaB_DNA_bd"/>
    <property type="match status" value="1"/>
</dbReference>
<evidence type="ECO:0000256" key="5">
    <source>
        <dbReference type="ARBA" id="ARBA00023125"/>
    </source>
</evidence>
<dbReference type="InterPro" id="IPR036894">
    <property type="entry name" value="YbaB-like_sf"/>
</dbReference>
<comment type="subcellular location">
    <subcellularLocation>
        <location evidence="1">Plastid</location>
        <location evidence="1">Chloroplast</location>
    </subcellularLocation>
</comment>
<gene>
    <name evidence="7" type="ORF">FSB_LOCUS19615</name>
</gene>
<evidence type="ECO:0000256" key="6">
    <source>
        <dbReference type="ARBA" id="ARBA00061665"/>
    </source>
</evidence>
<accession>A0A2N9FX02</accession>
<evidence type="ECO:0000256" key="2">
    <source>
        <dbReference type="ARBA" id="ARBA00022528"/>
    </source>
</evidence>
<dbReference type="PANTHER" id="PTHR33449:SF1">
    <property type="entry name" value="NUCLEOID-ASSOCIATED PROTEIN YBAB"/>
    <property type="match status" value="1"/>
</dbReference>
<evidence type="ECO:0000256" key="4">
    <source>
        <dbReference type="ARBA" id="ARBA00022946"/>
    </source>
</evidence>
<dbReference type="GO" id="GO:0003677">
    <property type="term" value="F:DNA binding"/>
    <property type="evidence" value="ECO:0007669"/>
    <property type="project" value="UniProtKB-KW"/>
</dbReference>
<reference evidence="7" key="1">
    <citation type="submission" date="2018-02" db="EMBL/GenBank/DDBJ databases">
        <authorList>
            <person name="Cohen D.B."/>
            <person name="Kent A.D."/>
        </authorList>
    </citation>
    <scope>NUCLEOTIDE SEQUENCE</scope>
</reference>
<dbReference type="PANTHER" id="PTHR33449">
    <property type="entry name" value="NUCLEOID-ASSOCIATED PROTEIN YBAB"/>
    <property type="match status" value="1"/>
</dbReference>
<keyword evidence="2" id="KW-0150">Chloroplast</keyword>
<dbReference type="Gene3D" id="3.30.1310.10">
    <property type="entry name" value="Nucleoid-associated protein YbaB-like domain"/>
    <property type="match status" value="1"/>
</dbReference>
<sequence length="321" mass="35371">MASTISLAGQISNLQGNGYWIWGPARSDELVTIQAEENLALVDENVSLKEVDLQLDNILQWGLHDLKGKGLKTTISKVVFAATIYHLWIQRNGRIYDSGILSEECVIIAVGDDMKLMIGDRKGSRLTRERCNLTSSSNIVGMQTLSRCCRGKYVHNHRSLRVYGLFGGKKENNEKSDDAPSKAGIFGNMQNLYETVKKAQMVVQVEAVRVQKELAAAEFDGYCEGELIKVTLSGNQQPIRTEITEAAMELGPEASIFNLHILLTSCSIIGYITPTSFEKLSLLVTEAYKDAHQKSVLAMKDRMSDLAQSLGMPPGLGEGLK</sequence>